<reference evidence="4" key="1">
    <citation type="submission" date="2017-08" db="EMBL/GenBank/DDBJ databases">
        <title>Direct submision.</title>
        <authorList>
            <person name="Kim S.-J."/>
            <person name="Rhee S.-K."/>
        </authorList>
    </citation>
    <scope>NUCLEOTIDE SEQUENCE [LARGE SCALE GENOMIC DNA]</scope>
    <source>
        <strain evidence="4">GI5</strain>
    </source>
</reference>
<proteinExistence type="inferred from homology"/>
<dbReference type="NCBIfam" id="NF002490">
    <property type="entry name" value="PRK01777.1"/>
    <property type="match status" value="1"/>
</dbReference>
<dbReference type="PANTHER" id="PTHR37483:SF1">
    <property type="entry name" value="UPF0125 PROTEIN RATB"/>
    <property type="match status" value="1"/>
</dbReference>
<evidence type="ECO:0000313" key="4">
    <source>
        <dbReference type="Proteomes" id="UP000235116"/>
    </source>
</evidence>
<evidence type="ECO:0000256" key="1">
    <source>
        <dbReference type="ARBA" id="ARBA00010645"/>
    </source>
</evidence>
<evidence type="ECO:0000256" key="2">
    <source>
        <dbReference type="HAMAP-Rule" id="MF_00460"/>
    </source>
</evidence>
<dbReference type="HAMAP" id="MF_00460">
    <property type="entry name" value="UPF0125_RnfH"/>
    <property type="match status" value="1"/>
</dbReference>
<dbReference type="EMBL" id="CP022684">
    <property type="protein sequence ID" value="AUM12163.1"/>
    <property type="molecule type" value="Genomic_DNA"/>
</dbReference>
<dbReference type="SUPFAM" id="SSF54285">
    <property type="entry name" value="MoaD/ThiS"/>
    <property type="match status" value="1"/>
</dbReference>
<comment type="similarity">
    <text evidence="1 2">Belongs to the UPF0125 (RnfH) family.</text>
</comment>
<keyword evidence="4" id="KW-1185">Reference proteome</keyword>
<evidence type="ECO:0000313" key="3">
    <source>
        <dbReference type="EMBL" id="AUM12163.1"/>
    </source>
</evidence>
<dbReference type="Gene3D" id="3.10.20.280">
    <property type="entry name" value="RnfH-like"/>
    <property type="match status" value="1"/>
</dbReference>
<dbReference type="InterPro" id="IPR016155">
    <property type="entry name" value="Mopterin_synth/thiamin_S_b"/>
</dbReference>
<dbReference type="Proteomes" id="UP000235116">
    <property type="component" value="Chromosome"/>
</dbReference>
<dbReference type="Pfam" id="PF03658">
    <property type="entry name" value="Ub-RnfH"/>
    <property type="match status" value="1"/>
</dbReference>
<accession>A0A2K9LIS3</accession>
<sequence length="107" mass="11735">MSEPMIQVEVAYALPEKQMIIPLTVKKGTSMYDAVVQSGISSKFEGLDVDSVPMGVFGKAERKPKERLLEDGERVELYRPLIADPKEVRKKRAAKKAAEEQGADGGA</sequence>
<gene>
    <name evidence="3" type="ORF">Kalk_06955</name>
</gene>
<protein>
    <recommendedName>
        <fullName evidence="2">UPF0125 protein Kalk_06955</fullName>
    </recommendedName>
</protein>
<dbReference type="AlphaFoldDB" id="A0A2K9LIS3"/>
<name>A0A2K9LIS3_9GAMM</name>
<organism evidence="3 4">
    <name type="scientific">Ketobacter alkanivorans</name>
    <dbReference type="NCBI Taxonomy" id="1917421"/>
    <lineage>
        <taxon>Bacteria</taxon>
        <taxon>Pseudomonadati</taxon>
        <taxon>Pseudomonadota</taxon>
        <taxon>Gammaproteobacteria</taxon>
        <taxon>Pseudomonadales</taxon>
        <taxon>Ketobacteraceae</taxon>
        <taxon>Ketobacter</taxon>
    </lineage>
</organism>
<dbReference type="OrthoDB" id="9796575at2"/>
<dbReference type="KEGG" id="kak:Kalk_06955"/>
<dbReference type="RefSeq" id="WP_101893499.1">
    <property type="nucleotide sequence ID" value="NZ_CP022684.1"/>
</dbReference>
<dbReference type="InterPro" id="IPR005346">
    <property type="entry name" value="RnfH"/>
</dbReference>
<dbReference type="PANTHER" id="PTHR37483">
    <property type="entry name" value="UPF0125 PROTEIN RATB"/>
    <property type="match status" value="1"/>
</dbReference>
<dbReference type="InterPro" id="IPR037021">
    <property type="entry name" value="RnfH_sf"/>
</dbReference>